<organism evidence="2 3">
    <name type="scientific">Teladorsagia circumcincta</name>
    <name type="common">Brown stomach worm</name>
    <name type="synonym">Ostertagia circumcincta</name>
    <dbReference type="NCBI Taxonomy" id="45464"/>
    <lineage>
        <taxon>Eukaryota</taxon>
        <taxon>Metazoa</taxon>
        <taxon>Ecdysozoa</taxon>
        <taxon>Nematoda</taxon>
        <taxon>Chromadorea</taxon>
        <taxon>Rhabditida</taxon>
        <taxon>Rhabditina</taxon>
        <taxon>Rhabditomorpha</taxon>
        <taxon>Strongyloidea</taxon>
        <taxon>Trichostrongylidae</taxon>
        <taxon>Teladorsagia</taxon>
    </lineage>
</organism>
<dbReference type="OrthoDB" id="19224at2759"/>
<dbReference type="EMBL" id="KZ352726">
    <property type="protein sequence ID" value="PIO61994.1"/>
    <property type="molecule type" value="Genomic_DNA"/>
</dbReference>
<dbReference type="PANTHER" id="PTHR12758:SF19">
    <property type="entry name" value="APOPTOSIS INHIBITOR 5"/>
    <property type="match status" value="1"/>
</dbReference>
<dbReference type="GO" id="GO:0006915">
    <property type="term" value="P:apoptotic process"/>
    <property type="evidence" value="ECO:0007669"/>
    <property type="project" value="UniProtKB-KW"/>
</dbReference>
<dbReference type="PANTHER" id="PTHR12758">
    <property type="entry name" value="APOPTOSIS INHIBITOR 5-RELATED"/>
    <property type="match status" value="1"/>
</dbReference>
<proteinExistence type="predicted"/>
<sequence>LQVQKLIIKGLPSTCSRHEDYVDQVGDVLAQLLTIRDSQELLLVRKSLNSILEKYPKASILAMHKAVTKAESIEEKVVMLQFMDEKVIRINGELTPFMRRQITEIYCRMLVSSTPDEIEIVLRFIGKSRQITEQEKQVAFKAALTCLVDEGVKQDQKNNIEECSEFSRLISNLVKIVLVLRRNDEEWNVDFLEIELVSVVVYNILQRNPFIAQELSTISDIWKPRAQSVLSAHNGLSAVDFWY</sequence>
<reference evidence="2 3" key="1">
    <citation type="submission" date="2015-09" db="EMBL/GenBank/DDBJ databases">
        <title>Draft genome of the parasitic nematode Teladorsagia circumcincta isolate WARC Sus (inbred).</title>
        <authorList>
            <person name="Mitreva M."/>
        </authorList>
    </citation>
    <scope>NUCLEOTIDE SEQUENCE [LARGE SCALE GENOMIC DNA]</scope>
    <source>
        <strain evidence="2 3">S</strain>
    </source>
</reference>
<evidence type="ECO:0000313" key="2">
    <source>
        <dbReference type="EMBL" id="PIO61994.1"/>
    </source>
</evidence>
<keyword evidence="1" id="KW-0053">Apoptosis</keyword>
<dbReference type="InterPro" id="IPR008383">
    <property type="entry name" value="API5"/>
</dbReference>
<evidence type="ECO:0000313" key="3">
    <source>
        <dbReference type="Proteomes" id="UP000230423"/>
    </source>
</evidence>
<keyword evidence="3" id="KW-1185">Reference proteome</keyword>
<accession>A0A2G9TVI8</accession>
<feature type="non-terminal residue" evidence="2">
    <location>
        <position position="1"/>
    </location>
</feature>
<dbReference type="GO" id="GO:0003723">
    <property type="term" value="F:RNA binding"/>
    <property type="evidence" value="ECO:0007669"/>
    <property type="project" value="TreeGrafter"/>
</dbReference>
<evidence type="ECO:0000256" key="1">
    <source>
        <dbReference type="ARBA" id="ARBA00022703"/>
    </source>
</evidence>
<dbReference type="Pfam" id="PF05918">
    <property type="entry name" value="API5"/>
    <property type="match status" value="1"/>
</dbReference>
<name>A0A2G9TVI8_TELCI</name>
<dbReference type="GO" id="GO:0005634">
    <property type="term" value="C:nucleus"/>
    <property type="evidence" value="ECO:0007669"/>
    <property type="project" value="TreeGrafter"/>
</dbReference>
<gene>
    <name evidence="2" type="ORF">TELCIR_16466</name>
</gene>
<dbReference type="Proteomes" id="UP000230423">
    <property type="component" value="Unassembled WGS sequence"/>
</dbReference>
<dbReference type="AlphaFoldDB" id="A0A2G9TVI8"/>
<protein>
    <submittedName>
        <fullName evidence="2">Uncharacterized protein</fullName>
    </submittedName>
</protein>